<evidence type="ECO:0000259" key="2">
    <source>
        <dbReference type="PROSITE" id="PS51371"/>
    </source>
</evidence>
<keyword evidence="6" id="KW-1185">Reference proteome</keyword>
<evidence type="ECO:0000313" key="3">
    <source>
        <dbReference type="EMBL" id="GAA0596155.1"/>
    </source>
</evidence>
<sequence>MQARDIAVQVPTVTMNDPIAHAIQVMALGRLPGLIVVDAEQRPRVVLPGTQVLKLAVPAAYQEDLALTRAVDEAHADVFWEEISDMRVGECLGTHTVRPVTVKASSTLLEIATLMAQQRSPLVAVVDDAGLLAGAVTLDRVLSALALTRPDSDD</sequence>
<comment type="caution">
    <text evidence="4">The sequence shown here is derived from an EMBL/GenBank/DDBJ whole genome shotgun (WGS) entry which is preliminary data.</text>
</comment>
<dbReference type="Pfam" id="PF00571">
    <property type="entry name" value="CBS"/>
    <property type="match status" value="1"/>
</dbReference>
<keyword evidence="1" id="KW-0129">CBS domain</keyword>
<dbReference type="AlphaFoldDB" id="A0A7W7N0I1"/>
<dbReference type="SUPFAM" id="SSF54631">
    <property type="entry name" value="CBS-domain pair"/>
    <property type="match status" value="1"/>
</dbReference>
<evidence type="ECO:0000313" key="5">
    <source>
        <dbReference type="Proteomes" id="UP000549343"/>
    </source>
</evidence>
<dbReference type="RefSeq" id="WP_184888885.1">
    <property type="nucleotide sequence ID" value="NZ_BAAAHD010000084.1"/>
</dbReference>
<gene>
    <name evidence="4" type="ORF">F4557_006459</name>
    <name evidence="3" type="ORF">GCM10009546_67790</name>
</gene>
<dbReference type="PROSITE" id="PS51371">
    <property type="entry name" value="CBS"/>
    <property type="match status" value="1"/>
</dbReference>
<name>A0A7W7N0I1_9ACTN</name>
<reference evidence="4 5" key="2">
    <citation type="submission" date="2020-08" db="EMBL/GenBank/DDBJ databases">
        <title>Sequencing the genomes of 1000 actinobacteria strains.</title>
        <authorList>
            <person name="Klenk H.-P."/>
        </authorList>
    </citation>
    <scope>NUCLEOTIDE SEQUENCE [LARGE SCALE GENOMIC DNA]</scope>
    <source>
        <strain evidence="4 5">DSM 44772</strain>
    </source>
</reference>
<evidence type="ECO:0000313" key="6">
    <source>
        <dbReference type="Proteomes" id="UP001501427"/>
    </source>
</evidence>
<reference evidence="3" key="3">
    <citation type="submission" date="2023-12" db="EMBL/GenBank/DDBJ databases">
        <authorList>
            <person name="Sun Q."/>
            <person name="Inoue M."/>
        </authorList>
    </citation>
    <scope>NUCLEOTIDE SEQUENCE</scope>
    <source>
        <strain evidence="3">JCM 10667</strain>
    </source>
</reference>
<protein>
    <submittedName>
        <fullName evidence="3">CBS domain-containing protein</fullName>
    </submittedName>
    <submittedName>
        <fullName evidence="4">CBS-domain-containing membrane protein</fullName>
    </submittedName>
</protein>
<accession>A0A7W7N0I1</accession>
<dbReference type="EMBL" id="BAAAHD010000084">
    <property type="protein sequence ID" value="GAA0596155.1"/>
    <property type="molecule type" value="Genomic_DNA"/>
</dbReference>
<reference evidence="3 6" key="1">
    <citation type="journal article" date="2019" name="Int. J. Syst. Evol. Microbiol.">
        <title>The Global Catalogue of Microorganisms (GCM) 10K type strain sequencing project: providing services to taxonomists for standard genome sequencing and annotation.</title>
        <authorList>
            <consortium name="The Broad Institute Genomics Platform"/>
            <consortium name="The Broad Institute Genome Sequencing Center for Infectious Disease"/>
            <person name="Wu L."/>
            <person name="Ma J."/>
        </authorList>
    </citation>
    <scope>NUCLEOTIDE SEQUENCE [LARGE SCALE GENOMIC DNA]</scope>
    <source>
        <strain evidence="3 6">JCM 10667</strain>
    </source>
</reference>
<organism evidence="4 5">
    <name type="scientific">Actinomadura livida</name>
    <dbReference type="NCBI Taxonomy" id="79909"/>
    <lineage>
        <taxon>Bacteria</taxon>
        <taxon>Bacillati</taxon>
        <taxon>Actinomycetota</taxon>
        <taxon>Actinomycetes</taxon>
        <taxon>Streptosporangiales</taxon>
        <taxon>Thermomonosporaceae</taxon>
        <taxon>Actinomadura</taxon>
    </lineage>
</organism>
<dbReference type="Gene3D" id="3.10.580.10">
    <property type="entry name" value="CBS-domain"/>
    <property type="match status" value="1"/>
</dbReference>
<evidence type="ECO:0000313" key="4">
    <source>
        <dbReference type="EMBL" id="MBB4778041.1"/>
    </source>
</evidence>
<dbReference type="Proteomes" id="UP000549343">
    <property type="component" value="Unassembled WGS sequence"/>
</dbReference>
<feature type="domain" description="CBS" evidence="2">
    <location>
        <begin position="94"/>
        <end position="154"/>
    </location>
</feature>
<dbReference type="InterPro" id="IPR046342">
    <property type="entry name" value="CBS_dom_sf"/>
</dbReference>
<proteinExistence type="predicted"/>
<dbReference type="Proteomes" id="UP001501427">
    <property type="component" value="Unassembled WGS sequence"/>
</dbReference>
<dbReference type="InterPro" id="IPR000644">
    <property type="entry name" value="CBS_dom"/>
</dbReference>
<evidence type="ECO:0000256" key="1">
    <source>
        <dbReference type="PROSITE-ProRule" id="PRU00703"/>
    </source>
</evidence>
<dbReference type="EMBL" id="JACHMV010000001">
    <property type="protein sequence ID" value="MBB4778041.1"/>
    <property type="molecule type" value="Genomic_DNA"/>
</dbReference>
<dbReference type="SMART" id="SM00116">
    <property type="entry name" value="CBS"/>
    <property type="match status" value="2"/>
</dbReference>